<comment type="caution">
    <text evidence="2">The sequence shown here is derived from an EMBL/GenBank/DDBJ whole genome shotgun (WGS) entry which is preliminary data.</text>
</comment>
<dbReference type="Pfam" id="PF14534">
    <property type="entry name" value="DUF4440"/>
    <property type="match status" value="1"/>
</dbReference>
<dbReference type="InterPro" id="IPR032710">
    <property type="entry name" value="NTF2-like_dom_sf"/>
</dbReference>
<keyword evidence="3" id="KW-1185">Reference proteome</keyword>
<reference evidence="2 3" key="1">
    <citation type="journal article" date="2014" name="Int. J. Syst. Evol. Microbiol.">
        <title>Solimonas terrae sp. nov., isolated from soil.</title>
        <authorList>
            <person name="Kim S.J."/>
            <person name="Moon J.Y."/>
            <person name="Weon H.Y."/>
            <person name="Ahn J.H."/>
            <person name="Chen W.M."/>
            <person name="Kwon S.W."/>
        </authorList>
    </citation>
    <scope>NUCLEOTIDE SEQUENCE [LARGE SCALE GENOMIC DNA]</scope>
    <source>
        <strain evidence="2 3">KIS83-12</strain>
    </source>
</reference>
<name>A0A6M2BQS4_9GAMM</name>
<gene>
    <name evidence="2" type="ORF">G7Y85_08005</name>
</gene>
<dbReference type="SUPFAM" id="SSF54427">
    <property type="entry name" value="NTF2-like"/>
    <property type="match status" value="1"/>
</dbReference>
<dbReference type="Proteomes" id="UP000472676">
    <property type="component" value="Unassembled WGS sequence"/>
</dbReference>
<dbReference type="Gene3D" id="3.10.450.50">
    <property type="match status" value="1"/>
</dbReference>
<evidence type="ECO:0000313" key="2">
    <source>
        <dbReference type="EMBL" id="NGY04704.1"/>
    </source>
</evidence>
<dbReference type="InterPro" id="IPR027843">
    <property type="entry name" value="DUF4440"/>
</dbReference>
<evidence type="ECO:0000259" key="1">
    <source>
        <dbReference type="Pfam" id="PF14534"/>
    </source>
</evidence>
<sequence>MLLLAAPLARADATASPDLRAEVVATERAFAQTMADRDHAAFARFVADDAIFINGAGALRGKAAIAAAWQKLYATPQAPFSWAPSLVEVNDAGTLAISRGPVYDPSGKLVSGFSSIWRRDAPGVWKIIFDQGTDVRACDLEAKP</sequence>
<feature type="domain" description="DUF4440" evidence="1">
    <location>
        <begin position="24"/>
        <end position="127"/>
    </location>
</feature>
<organism evidence="2 3">
    <name type="scientific">Solimonas terrae</name>
    <dbReference type="NCBI Taxonomy" id="1396819"/>
    <lineage>
        <taxon>Bacteria</taxon>
        <taxon>Pseudomonadati</taxon>
        <taxon>Pseudomonadota</taxon>
        <taxon>Gammaproteobacteria</taxon>
        <taxon>Nevskiales</taxon>
        <taxon>Nevskiaceae</taxon>
        <taxon>Solimonas</taxon>
    </lineage>
</organism>
<accession>A0A6M2BQS4</accession>
<evidence type="ECO:0000313" key="3">
    <source>
        <dbReference type="Proteomes" id="UP000472676"/>
    </source>
</evidence>
<protein>
    <submittedName>
        <fullName evidence="2">Nuclear transport factor 2 family protein</fullName>
    </submittedName>
</protein>
<dbReference type="EMBL" id="JAAMOW010000003">
    <property type="protein sequence ID" value="NGY04704.1"/>
    <property type="molecule type" value="Genomic_DNA"/>
</dbReference>
<dbReference type="AlphaFoldDB" id="A0A6M2BQS4"/>
<proteinExistence type="predicted"/>